<sequence>MAKTGRDKNTKNKAKHTRLMTQKKNKKKSEEALRKERLKAIIQKANSQSNKD</sequence>
<evidence type="ECO:0000256" key="1">
    <source>
        <dbReference type="SAM" id="MobiDB-lite"/>
    </source>
</evidence>
<accession>A0ABU7XLB3</accession>
<feature type="region of interest" description="Disordered" evidence="1">
    <location>
        <begin position="1"/>
        <end position="33"/>
    </location>
</feature>
<evidence type="ECO:0000313" key="2">
    <source>
        <dbReference type="EMBL" id="MEF3831499.1"/>
    </source>
</evidence>
<proteinExistence type="predicted"/>
<name>A0ABU7XLB3_9FLAO</name>
<feature type="compositionally biased region" description="Basic and acidic residues" evidence="1">
    <location>
        <begin position="1"/>
        <end position="10"/>
    </location>
</feature>
<gene>
    <name evidence="2" type="ORF">N1F79_00010</name>
</gene>
<keyword evidence="3" id="KW-1185">Reference proteome</keyword>
<protein>
    <submittedName>
        <fullName evidence="2">Uncharacterized protein</fullName>
    </submittedName>
</protein>
<evidence type="ECO:0000313" key="3">
    <source>
        <dbReference type="Proteomes" id="UP001337305"/>
    </source>
</evidence>
<reference evidence="2 3" key="1">
    <citation type="submission" date="2022-09" db="EMBL/GenBank/DDBJ databases">
        <title>Genome sequencing of Flavivirga sp. MEBiC05379.</title>
        <authorList>
            <person name="Oh H.-M."/>
            <person name="Kwon K.K."/>
            <person name="Park M.J."/>
            <person name="Yang S.-H."/>
        </authorList>
    </citation>
    <scope>NUCLEOTIDE SEQUENCE [LARGE SCALE GENOMIC DNA]</scope>
    <source>
        <strain evidence="2 3">MEBiC05379</strain>
    </source>
</reference>
<organism evidence="2 3">
    <name type="scientific">Flavivirga spongiicola</name>
    <dbReference type="NCBI Taxonomy" id="421621"/>
    <lineage>
        <taxon>Bacteria</taxon>
        <taxon>Pseudomonadati</taxon>
        <taxon>Bacteroidota</taxon>
        <taxon>Flavobacteriia</taxon>
        <taxon>Flavobacteriales</taxon>
        <taxon>Flavobacteriaceae</taxon>
        <taxon>Flavivirga</taxon>
    </lineage>
</organism>
<dbReference type="EMBL" id="JAODOP010000001">
    <property type="protein sequence ID" value="MEF3831499.1"/>
    <property type="molecule type" value="Genomic_DNA"/>
</dbReference>
<feature type="compositionally biased region" description="Basic residues" evidence="1">
    <location>
        <begin position="11"/>
        <end position="27"/>
    </location>
</feature>
<comment type="caution">
    <text evidence="2">The sequence shown here is derived from an EMBL/GenBank/DDBJ whole genome shotgun (WGS) entry which is preliminary data.</text>
</comment>
<dbReference type="Proteomes" id="UP001337305">
    <property type="component" value="Unassembled WGS sequence"/>
</dbReference>
<dbReference type="RefSeq" id="WP_303308508.1">
    <property type="nucleotide sequence ID" value="NZ_JAODOP010000001.1"/>
</dbReference>